<evidence type="ECO:0000313" key="2">
    <source>
        <dbReference type="Proteomes" id="UP001165960"/>
    </source>
</evidence>
<keyword evidence="1" id="KW-0648">Protein biosynthesis</keyword>
<proteinExistence type="predicted"/>
<sequence length="826" mass="94026">MSRFFRGDSDSETESSSSDDSLLSDEQSQSESESEVEEQEDEDDDKRPANAWLKGDSSDSDSDGEVKQVVKSAKDKRFDEIETCVKAIDNSIKINDWVSLSNEYEKMNKVVSKLKVASLKPPTSYFQGLINLEDALQTAASEKKKMNATNAKAMNSMKQKLKKNNRDFEEQLKRVRSGEDLDEKVTVVSTPKIPLQKDANVKRAPKVQEVAEESDSDDGFTQVGKGGKKVTFSPDMVMKKLKEIVQARGKKNTDKDEQVAILLKLFAVAATPRHKIKILFSLISSRFDYGTGLVAFCPANIWQSALKEVIELFSILESHTELNISEKYEEVDEEEPESKDLLDIQGSVISLIERLDDEFTKSLQNTDPHTSEYLERLSDETSLIQLITRAHQYFEYKGQTQEATRAIIRRIEHLYYKSDSLVIAIEEKTKPFIGPFHSNLTKGITDPLNLISSMCSYLYKHADPLLRTRAMLYHIYSVALHGQYHIARDMLLMSHLQETIHQADVATMILFNRAICQIGIAAFKKGLLKESLNCIQEIYNTGRVKDLLAQGITVQRHANVNLEQEKLEKLRMLPFHMHINLELLECIYLTCSMLLEIPNMARAGSNPDARKTLISKPFRRLLEQNNRQIFSGPPENTREHIIAAAKALSAGEWEASRKLIWDIKIWDLLKEKDHIKALIGKRIQEEGLRTYLFSYSAYYNTLSLQQLATMFDLSLQSVNSLLCKMIWNEELVAGLDQVKGIVVLHSEQLSKVQLLSVMVGEKLAYLAECNQKAFDQKMSDLDSQYSSQDRRGQRGPNNVQGKKQIDHSYNSKKPNRNNFNQTRRAV</sequence>
<reference evidence="1" key="1">
    <citation type="submission" date="2022-04" db="EMBL/GenBank/DDBJ databases">
        <title>Genome of the entomopathogenic fungus Entomophthora muscae.</title>
        <authorList>
            <person name="Elya C."/>
            <person name="Lovett B.R."/>
            <person name="Lee E."/>
            <person name="Macias A.M."/>
            <person name="Hajek A.E."/>
            <person name="De Bivort B.L."/>
            <person name="Kasson M.T."/>
            <person name="De Fine Licht H.H."/>
            <person name="Stajich J.E."/>
        </authorList>
    </citation>
    <scope>NUCLEOTIDE SEQUENCE</scope>
    <source>
        <strain evidence="1">Berkeley</strain>
    </source>
</reference>
<gene>
    <name evidence="1" type="primary">NIP1_1</name>
    <name evidence="1" type="ORF">DSO57_1007118</name>
</gene>
<protein>
    <submittedName>
        <fullName evidence="1">Translation initiation factor 3 subunit c</fullName>
    </submittedName>
</protein>
<comment type="caution">
    <text evidence="1">The sequence shown here is derived from an EMBL/GenBank/DDBJ whole genome shotgun (WGS) entry which is preliminary data.</text>
</comment>
<keyword evidence="2" id="KW-1185">Reference proteome</keyword>
<keyword evidence="1" id="KW-0396">Initiation factor</keyword>
<name>A0ACC2SKW6_9FUNG</name>
<dbReference type="Proteomes" id="UP001165960">
    <property type="component" value="Unassembled WGS sequence"/>
</dbReference>
<dbReference type="EMBL" id="QTSX02004991">
    <property type="protein sequence ID" value="KAJ9062762.1"/>
    <property type="molecule type" value="Genomic_DNA"/>
</dbReference>
<evidence type="ECO:0000313" key="1">
    <source>
        <dbReference type="EMBL" id="KAJ9062762.1"/>
    </source>
</evidence>
<organism evidence="1 2">
    <name type="scientific">Entomophthora muscae</name>
    <dbReference type="NCBI Taxonomy" id="34485"/>
    <lineage>
        <taxon>Eukaryota</taxon>
        <taxon>Fungi</taxon>
        <taxon>Fungi incertae sedis</taxon>
        <taxon>Zoopagomycota</taxon>
        <taxon>Entomophthoromycotina</taxon>
        <taxon>Entomophthoromycetes</taxon>
        <taxon>Entomophthorales</taxon>
        <taxon>Entomophthoraceae</taxon>
        <taxon>Entomophthora</taxon>
    </lineage>
</organism>
<accession>A0ACC2SKW6</accession>